<reference evidence="9" key="2">
    <citation type="submission" date="2022-08" db="UniProtKB">
        <authorList>
            <consortium name="EnsemblMetazoa"/>
        </authorList>
    </citation>
    <scope>IDENTIFICATION</scope>
    <source>
        <strain evidence="9">STECLA/ALBI9_A</strain>
    </source>
</reference>
<name>A0A182FVD0_ANOAL</name>
<dbReference type="VEuPathDB" id="VectorBase:AALB20_032270"/>
<dbReference type="GO" id="GO:0008504">
    <property type="term" value="F:monoamine transmembrane transporter activity"/>
    <property type="evidence" value="ECO:0007669"/>
    <property type="project" value="TreeGrafter"/>
</dbReference>
<organism evidence="9 10">
    <name type="scientific">Anopheles albimanus</name>
    <name type="common">New world malaria mosquito</name>
    <dbReference type="NCBI Taxonomy" id="7167"/>
    <lineage>
        <taxon>Eukaryota</taxon>
        <taxon>Metazoa</taxon>
        <taxon>Ecdysozoa</taxon>
        <taxon>Arthropoda</taxon>
        <taxon>Hexapoda</taxon>
        <taxon>Insecta</taxon>
        <taxon>Pterygota</taxon>
        <taxon>Neoptera</taxon>
        <taxon>Endopterygota</taxon>
        <taxon>Diptera</taxon>
        <taxon>Nematocera</taxon>
        <taxon>Culicoidea</taxon>
        <taxon>Culicidae</taxon>
        <taxon>Anophelinae</taxon>
        <taxon>Anopheles</taxon>
    </lineage>
</organism>
<comment type="similarity">
    <text evidence="2">Belongs to the SLC29A/ENT transporter (TC 2.A.57) family.</text>
</comment>
<evidence type="ECO:0000256" key="6">
    <source>
        <dbReference type="ARBA" id="ARBA00023136"/>
    </source>
</evidence>
<feature type="transmembrane region" description="Helical" evidence="8">
    <location>
        <begin position="127"/>
        <end position="150"/>
    </location>
</feature>
<evidence type="ECO:0000256" key="7">
    <source>
        <dbReference type="SAM" id="MobiDB-lite"/>
    </source>
</evidence>
<evidence type="ECO:0000256" key="1">
    <source>
        <dbReference type="ARBA" id="ARBA00004141"/>
    </source>
</evidence>
<evidence type="ECO:0000256" key="3">
    <source>
        <dbReference type="ARBA" id="ARBA00022448"/>
    </source>
</evidence>
<feature type="transmembrane region" description="Helical" evidence="8">
    <location>
        <begin position="100"/>
        <end position="120"/>
    </location>
</feature>
<evidence type="ECO:0000256" key="5">
    <source>
        <dbReference type="ARBA" id="ARBA00022989"/>
    </source>
</evidence>
<dbReference type="AlphaFoldDB" id="A0A182FVD0"/>
<evidence type="ECO:0000256" key="8">
    <source>
        <dbReference type="SAM" id="Phobius"/>
    </source>
</evidence>
<dbReference type="Proteomes" id="UP000069272">
    <property type="component" value="Chromosome 3R"/>
</dbReference>
<evidence type="ECO:0000313" key="10">
    <source>
        <dbReference type="Proteomes" id="UP000069272"/>
    </source>
</evidence>
<feature type="transmembrane region" description="Helical" evidence="8">
    <location>
        <begin position="59"/>
        <end position="80"/>
    </location>
</feature>
<accession>A0A182FVD0</accession>
<keyword evidence="6 8" id="KW-0472">Membrane</keyword>
<evidence type="ECO:0000256" key="2">
    <source>
        <dbReference type="ARBA" id="ARBA00007965"/>
    </source>
</evidence>
<feature type="compositionally biased region" description="Low complexity" evidence="7">
    <location>
        <begin position="8"/>
        <end position="17"/>
    </location>
</feature>
<reference evidence="9 10" key="1">
    <citation type="journal article" date="2017" name="G3 (Bethesda)">
        <title>The Physical Genome Mapping of Anopheles albimanus Corrected Scaffold Misassemblies and Identified Interarm Rearrangements in Genus Anopheles.</title>
        <authorList>
            <person name="Artemov G.N."/>
            <person name="Peery A.N."/>
            <person name="Jiang X."/>
            <person name="Tu Z."/>
            <person name="Stegniy V.N."/>
            <person name="Sharakhova M.V."/>
            <person name="Sharakhov I.V."/>
        </authorList>
    </citation>
    <scope>NUCLEOTIDE SEQUENCE [LARGE SCALE GENOMIC DNA]</scope>
    <source>
        <strain evidence="9 10">ALBI9_A</strain>
    </source>
</reference>
<dbReference type="InterPro" id="IPR002259">
    <property type="entry name" value="Eqnu_transpt"/>
</dbReference>
<keyword evidence="4 8" id="KW-0812">Transmembrane</keyword>
<keyword evidence="5 8" id="KW-1133">Transmembrane helix</keyword>
<comment type="subcellular location">
    <subcellularLocation>
        <location evidence="1">Membrane</location>
        <topology evidence="1">Multi-pass membrane protein</topology>
    </subcellularLocation>
</comment>
<sequence length="753" mass="78475">MMEASENGSTGCGVSVGSTGGGHSSSYEPLEGRRTFDTADSPTDLDGGGAGPPKDRRRLVFFALMTAGVGFVLPYNSFIIASDYWQSRFPGQSVALDMSMTYIIVALATVLLNNVFLTLAPFRVRVAFGYAVSFTTLVFVALCEVAWHMFTAKTAYSVNLAAVSLVAMGCTIQQSSFYGFASMLPKQYTQAVMAGESLAGFLVSSNRVVTKLLIKSDRASTAIFFLTSTVYIAFSYVLHSITTHSPFVRYYMKACAKIVLRPDDDHTLVSPWRWLIVRREINNGCIPRVPRTTTQSETMDGGGDGASARYGVLTLDASPPVHMPPGSTALSFSNPVYDLSNPGSGPGNTEQVLETNLTSTAATRSVMATATTADVPNVAFKVEHVMTPDICSAGRFGSFRSGLESRWKVARAIYPYMACIAMAYCVTLSLYPGIESEIISCNLGTWMPVLLMFTFNASDVAGKLLAAVPYSWSRRQLILMSGLRALLVPLILLCCSPREQPVIAGEAAAFIFTAALGVSNGLAGSLPMMLAPDKVSATLREVTGNMMTLSYNIGLTAGSLVGYVFESMLGPQLPNPCPQYPFVPPKPNQPPGGFIGINATHPFATGGTVAGGGPGGGAGSQPNFLATSTTTAASTSGLVAATSTAATTIATLLTTLTATALRSTVANGPEATTISSLAAATTTSSSTTTGASITTLRDALGMGSSSTTSAPAAFDGSQLAAMAATVLYNATSLLLDPAAIVAAGPAAAAVNPQ</sequence>
<dbReference type="PANTHER" id="PTHR10332:SF10">
    <property type="entry name" value="EQUILIBRATIVE NUCLEOSIDE TRANSPORTER 4"/>
    <property type="match status" value="1"/>
</dbReference>
<proteinExistence type="inferred from homology"/>
<feature type="transmembrane region" description="Helical" evidence="8">
    <location>
        <begin position="221"/>
        <end position="239"/>
    </location>
</feature>
<dbReference type="VEuPathDB" id="VectorBase:AALB010515"/>
<feature type="region of interest" description="Disordered" evidence="7">
    <location>
        <begin position="1"/>
        <end position="52"/>
    </location>
</feature>
<feature type="transmembrane region" description="Helical" evidence="8">
    <location>
        <begin position="156"/>
        <end position="180"/>
    </location>
</feature>
<evidence type="ECO:0000256" key="4">
    <source>
        <dbReference type="ARBA" id="ARBA00022692"/>
    </source>
</evidence>
<dbReference type="PANTHER" id="PTHR10332">
    <property type="entry name" value="EQUILIBRATIVE NUCLEOSIDE TRANSPORTER"/>
    <property type="match status" value="1"/>
</dbReference>
<keyword evidence="3" id="KW-0813">Transport</keyword>
<evidence type="ECO:0000313" key="9">
    <source>
        <dbReference type="EnsemblMetazoa" id="AALB010515-PA"/>
    </source>
</evidence>
<dbReference type="GO" id="GO:0005886">
    <property type="term" value="C:plasma membrane"/>
    <property type="evidence" value="ECO:0007669"/>
    <property type="project" value="TreeGrafter"/>
</dbReference>
<protein>
    <submittedName>
        <fullName evidence="9">Uncharacterized protein</fullName>
    </submittedName>
</protein>
<keyword evidence="10" id="KW-1185">Reference proteome</keyword>
<dbReference type="Pfam" id="PF01733">
    <property type="entry name" value="Nucleoside_tran"/>
    <property type="match status" value="2"/>
</dbReference>
<dbReference type="GO" id="GO:0005337">
    <property type="term" value="F:nucleoside transmembrane transporter activity"/>
    <property type="evidence" value="ECO:0007669"/>
    <property type="project" value="InterPro"/>
</dbReference>
<dbReference type="EnsemblMetazoa" id="AALB010515-RA">
    <property type="protein sequence ID" value="AALB010515-PA"/>
    <property type="gene ID" value="AALB010515"/>
</dbReference>